<feature type="compositionally biased region" description="Acidic residues" evidence="1">
    <location>
        <begin position="70"/>
        <end position="82"/>
    </location>
</feature>
<dbReference type="EMBL" id="CH916373">
    <property type="protein sequence ID" value="EDV94643.1"/>
    <property type="molecule type" value="Genomic_DNA"/>
</dbReference>
<protein>
    <submittedName>
        <fullName evidence="2">GH18497</fullName>
    </submittedName>
</protein>
<dbReference type="STRING" id="7222.B4JSA3"/>
<accession>B4JSA3</accession>
<dbReference type="OMA" id="YSLEESW"/>
<dbReference type="eggNOG" id="ENOG502T6XA">
    <property type="taxonomic scope" value="Eukaryota"/>
</dbReference>
<proteinExistence type="predicted"/>
<name>B4JSA3_DROGR</name>
<evidence type="ECO:0000313" key="3">
    <source>
        <dbReference type="Proteomes" id="UP000001070"/>
    </source>
</evidence>
<evidence type="ECO:0000313" key="2">
    <source>
        <dbReference type="EMBL" id="EDV94643.1"/>
    </source>
</evidence>
<dbReference type="KEGG" id="dgr:6567633"/>
<dbReference type="AlphaFoldDB" id="B4JSA3"/>
<gene>
    <name evidence="2" type="primary">Dgri\GH18497</name>
    <name evidence="2" type="ORF">Dgri_GH18497</name>
</gene>
<keyword evidence="3" id="KW-1185">Reference proteome</keyword>
<dbReference type="InParanoid" id="B4JSA3"/>
<evidence type="ECO:0000256" key="1">
    <source>
        <dbReference type="SAM" id="MobiDB-lite"/>
    </source>
</evidence>
<reference evidence="2 3" key="1">
    <citation type="journal article" date="2007" name="Nature">
        <title>Evolution of genes and genomes on the Drosophila phylogeny.</title>
        <authorList>
            <consortium name="Drosophila 12 Genomes Consortium"/>
            <person name="Clark A.G."/>
            <person name="Eisen M.B."/>
            <person name="Smith D.R."/>
            <person name="Bergman C.M."/>
            <person name="Oliver B."/>
            <person name="Markow T.A."/>
            <person name="Kaufman T.C."/>
            <person name="Kellis M."/>
            <person name="Gelbart W."/>
            <person name="Iyer V.N."/>
            <person name="Pollard D.A."/>
            <person name="Sackton T.B."/>
            <person name="Larracuente A.M."/>
            <person name="Singh N.D."/>
            <person name="Abad J.P."/>
            <person name="Abt D.N."/>
            <person name="Adryan B."/>
            <person name="Aguade M."/>
            <person name="Akashi H."/>
            <person name="Anderson W.W."/>
            <person name="Aquadro C.F."/>
            <person name="Ardell D.H."/>
            <person name="Arguello R."/>
            <person name="Artieri C.G."/>
            <person name="Barbash D.A."/>
            <person name="Barker D."/>
            <person name="Barsanti P."/>
            <person name="Batterham P."/>
            <person name="Batzoglou S."/>
            <person name="Begun D."/>
            <person name="Bhutkar A."/>
            <person name="Blanco E."/>
            <person name="Bosak S.A."/>
            <person name="Bradley R.K."/>
            <person name="Brand A.D."/>
            <person name="Brent M.R."/>
            <person name="Brooks A.N."/>
            <person name="Brown R.H."/>
            <person name="Butlin R.K."/>
            <person name="Caggese C."/>
            <person name="Calvi B.R."/>
            <person name="Bernardo de Carvalho A."/>
            <person name="Caspi A."/>
            <person name="Castrezana S."/>
            <person name="Celniker S.E."/>
            <person name="Chang J.L."/>
            <person name="Chapple C."/>
            <person name="Chatterji S."/>
            <person name="Chinwalla A."/>
            <person name="Civetta A."/>
            <person name="Clifton S.W."/>
            <person name="Comeron J.M."/>
            <person name="Costello J.C."/>
            <person name="Coyne J.A."/>
            <person name="Daub J."/>
            <person name="David R.G."/>
            <person name="Delcher A.L."/>
            <person name="Delehaunty K."/>
            <person name="Do C.B."/>
            <person name="Ebling H."/>
            <person name="Edwards K."/>
            <person name="Eickbush T."/>
            <person name="Evans J.D."/>
            <person name="Filipski A."/>
            <person name="Findeiss S."/>
            <person name="Freyhult E."/>
            <person name="Fulton L."/>
            <person name="Fulton R."/>
            <person name="Garcia A.C."/>
            <person name="Gardiner A."/>
            <person name="Garfield D.A."/>
            <person name="Garvin B.E."/>
            <person name="Gibson G."/>
            <person name="Gilbert D."/>
            <person name="Gnerre S."/>
            <person name="Godfrey J."/>
            <person name="Good R."/>
            <person name="Gotea V."/>
            <person name="Gravely B."/>
            <person name="Greenberg A.J."/>
            <person name="Griffiths-Jones S."/>
            <person name="Gross S."/>
            <person name="Guigo R."/>
            <person name="Gustafson E.A."/>
            <person name="Haerty W."/>
            <person name="Hahn M.W."/>
            <person name="Halligan D.L."/>
            <person name="Halpern A.L."/>
            <person name="Halter G.M."/>
            <person name="Han M.V."/>
            <person name="Heger A."/>
            <person name="Hillier L."/>
            <person name="Hinrichs A.S."/>
            <person name="Holmes I."/>
            <person name="Hoskins R.A."/>
            <person name="Hubisz M.J."/>
            <person name="Hultmark D."/>
            <person name="Huntley M.A."/>
            <person name="Jaffe D.B."/>
            <person name="Jagadeeshan S."/>
            <person name="Jeck W.R."/>
            <person name="Johnson J."/>
            <person name="Jones C.D."/>
            <person name="Jordan W.C."/>
            <person name="Karpen G.H."/>
            <person name="Kataoka E."/>
            <person name="Keightley P.D."/>
            <person name="Kheradpour P."/>
            <person name="Kirkness E.F."/>
            <person name="Koerich L.B."/>
            <person name="Kristiansen K."/>
            <person name="Kudrna D."/>
            <person name="Kulathinal R.J."/>
            <person name="Kumar S."/>
            <person name="Kwok R."/>
            <person name="Lander E."/>
            <person name="Langley C.H."/>
            <person name="Lapoint R."/>
            <person name="Lazzaro B.P."/>
            <person name="Lee S.J."/>
            <person name="Levesque L."/>
            <person name="Li R."/>
            <person name="Lin C.F."/>
            <person name="Lin M.F."/>
            <person name="Lindblad-Toh K."/>
            <person name="Llopart A."/>
            <person name="Long M."/>
            <person name="Low L."/>
            <person name="Lozovsky E."/>
            <person name="Lu J."/>
            <person name="Luo M."/>
            <person name="Machado C.A."/>
            <person name="Makalowski W."/>
            <person name="Marzo M."/>
            <person name="Matsuda M."/>
            <person name="Matzkin L."/>
            <person name="McAllister B."/>
            <person name="McBride C.S."/>
            <person name="McKernan B."/>
            <person name="McKernan K."/>
            <person name="Mendez-Lago M."/>
            <person name="Minx P."/>
            <person name="Mollenhauer M.U."/>
            <person name="Montooth K."/>
            <person name="Mount S.M."/>
            <person name="Mu X."/>
            <person name="Myers E."/>
            <person name="Negre B."/>
            <person name="Newfeld S."/>
            <person name="Nielsen R."/>
            <person name="Noor M.A."/>
            <person name="O'Grady P."/>
            <person name="Pachter L."/>
            <person name="Papaceit M."/>
            <person name="Parisi M.J."/>
            <person name="Parisi M."/>
            <person name="Parts L."/>
            <person name="Pedersen J.S."/>
            <person name="Pesole G."/>
            <person name="Phillippy A.M."/>
            <person name="Ponting C.P."/>
            <person name="Pop M."/>
            <person name="Porcelli D."/>
            <person name="Powell J.R."/>
            <person name="Prohaska S."/>
            <person name="Pruitt K."/>
            <person name="Puig M."/>
            <person name="Quesneville H."/>
            <person name="Ram K.R."/>
            <person name="Rand D."/>
            <person name="Rasmussen M.D."/>
            <person name="Reed L.K."/>
            <person name="Reenan R."/>
            <person name="Reily A."/>
            <person name="Remington K.A."/>
            <person name="Rieger T.T."/>
            <person name="Ritchie M.G."/>
            <person name="Robin C."/>
            <person name="Rogers Y.H."/>
            <person name="Rohde C."/>
            <person name="Rozas J."/>
            <person name="Rubenfield M.J."/>
            <person name="Ruiz A."/>
            <person name="Russo S."/>
            <person name="Salzberg S.L."/>
            <person name="Sanchez-Gracia A."/>
            <person name="Saranga D.J."/>
            <person name="Sato H."/>
            <person name="Schaeffer S.W."/>
            <person name="Schatz M.C."/>
            <person name="Schlenke T."/>
            <person name="Schwartz R."/>
            <person name="Segarra C."/>
            <person name="Singh R.S."/>
            <person name="Sirot L."/>
            <person name="Sirota M."/>
            <person name="Sisneros N.B."/>
            <person name="Smith C.D."/>
            <person name="Smith T.F."/>
            <person name="Spieth J."/>
            <person name="Stage D.E."/>
            <person name="Stark A."/>
            <person name="Stephan W."/>
            <person name="Strausberg R.L."/>
            <person name="Strempel S."/>
            <person name="Sturgill D."/>
            <person name="Sutton G."/>
            <person name="Sutton G.G."/>
            <person name="Tao W."/>
            <person name="Teichmann S."/>
            <person name="Tobari Y.N."/>
            <person name="Tomimura Y."/>
            <person name="Tsolas J.M."/>
            <person name="Valente V.L."/>
            <person name="Venter E."/>
            <person name="Venter J.C."/>
            <person name="Vicario S."/>
            <person name="Vieira F.G."/>
            <person name="Vilella A.J."/>
            <person name="Villasante A."/>
            <person name="Walenz B."/>
            <person name="Wang J."/>
            <person name="Wasserman M."/>
            <person name="Watts T."/>
            <person name="Wilson D."/>
            <person name="Wilson R.K."/>
            <person name="Wing R.A."/>
            <person name="Wolfner M.F."/>
            <person name="Wong A."/>
            <person name="Wong G.K."/>
            <person name="Wu C.I."/>
            <person name="Wu G."/>
            <person name="Yamamoto D."/>
            <person name="Yang H.P."/>
            <person name="Yang S.P."/>
            <person name="Yorke J.A."/>
            <person name="Yoshida K."/>
            <person name="Zdobnov E."/>
            <person name="Zhang P."/>
            <person name="Zhang Y."/>
            <person name="Zimin A.V."/>
            <person name="Baldwin J."/>
            <person name="Abdouelleil A."/>
            <person name="Abdulkadir J."/>
            <person name="Abebe A."/>
            <person name="Abera B."/>
            <person name="Abreu J."/>
            <person name="Acer S.C."/>
            <person name="Aftuck L."/>
            <person name="Alexander A."/>
            <person name="An P."/>
            <person name="Anderson E."/>
            <person name="Anderson S."/>
            <person name="Arachi H."/>
            <person name="Azer M."/>
            <person name="Bachantsang P."/>
            <person name="Barry A."/>
            <person name="Bayul T."/>
            <person name="Berlin A."/>
            <person name="Bessette D."/>
            <person name="Bloom T."/>
            <person name="Blye J."/>
            <person name="Boguslavskiy L."/>
            <person name="Bonnet C."/>
            <person name="Boukhgalter B."/>
            <person name="Bourzgui I."/>
            <person name="Brown A."/>
            <person name="Cahill P."/>
            <person name="Channer S."/>
            <person name="Cheshatsang Y."/>
            <person name="Chuda L."/>
            <person name="Citroen M."/>
            <person name="Collymore A."/>
            <person name="Cooke P."/>
            <person name="Costello M."/>
            <person name="D'Aco K."/>
            <person name="Daza R."/>
            <person name="De Haan G."/>
            <person name="DeGray S."/>
            <person name="DeMaso C."/>
            <person name="Dhargay N."/>
            <person name="Dooley K."/>
            <person name="Dooley E."/>
            <person name="Doricent M."/>
            <person name="Dorje P."/>
            <person name="Dorjee K."/>
            <person name="Dupes A."/>
            <person name="Elong R."/>
            <person name="Falk J."/>
            <person name="Farina A."/>
            <person name="Faro S."/>
            <person name="Ferguson D."/>
            <person name="Fisher S."/>
            <person name="Foley C.D."/>
            <person name="Franke A."/>
            <person name="Friedrich D."/>
            <person name="Gadbois L."/>
            <person name="Gearin G."/>
            <person name="Gearin C.R."/>
            <person name="Giannoukos G."/>
            <person name="Goode T."/>
            <person name="Graham J."/>
            <person name="Grandbois E."/>
            <person name="Grewal S."/>
            <person name="Gyaltsen K."/>
            <person name="Hafez N."/>
            <person name="Hagos B."/>
            <person name="Hall J."/>
            <person name="Henson C."/>
            <person name="Hollinger A."/>
            <person name="Honan T."/>
            <person name="Huard M.D."/>
            <person name="Hughes L."/>
            <person name="Hurhula B."/>
            <person name="Husby M.E."/>
            <person name="Kamat A."/>
            <person name="Kanga B."/>
            <person name="Kashin S."/>
            <person name="Khazanovich D."/>
            <person name="Kisner P."/>
            <person name="Lance K."/>
            <person name="Lara M."/>
            <person name="Lee W."/>
            <person name="Lennon N."/>
            <person name="Letendre F."/>
            <person name="LeVine R."/>
            <person name="Lipovsky A."/>
            <person name="Liu X."/>
            <person name="Liu J."/>
            <person name="Liu S."/>
            <person name="Lokyitsang T."/>
            <person name="Lokyitsang Y."/>
            <person name="Lubonja R."/>
            <person name="Lui A."/>
            <person name="MacDonald P."/>
            <person name="Magnisalis V."/>
            <person name="Maru K."/>
            <person name="Matthews C."/>
            <person name="McCusker W."/>
            <person name="McDonough S."/>
            <person name="Mehta T."/>
            <person name="Meldrim J."/>
            <person name="Meneus L."/>
            <person name="Mihai O."/>
            <person name="Mihalev A."/>
            <person name="Mihova T."/>
            <person name="Mittelman R."/>
            <person name="Mlenga V."/>
            <person name="Montmayeur A."/>
            <person name="Mulrain L."/>
            <person name="Navidi A."/>
            <person name="Naylor J."/>
            <person name="Negash T."/>
            <person name="Nguyen T."/>
            <person name="Nguyen N."/>
            <person name="Nicol R."/>
            <person name="Norbu C."/>
            <person name="Norbu N."/>
            <person name="Novod N."/>
            <person name="O'Neill B."/>
            <person name="Osman S."/>
            <person name="Markiewicz E."/>
            <person name="Oyono O.L."/>
            <person name="Patti C."/>
            <person name="Phunkhang P."/>
            <person name="Pierre F."/>
            <person name="Priest M."/>
            <person name="Raghuraman S."/>
            <person name="Rege F."/>
            <person name="Reyes R."/>
            <person name="Rise C."/>
            <person name="Rogov P."/>
            <person name="Ross K."/>
            <person name="Ryan E."/>
            <person name="Settipalli S."/>
            <person name="Shea T."/>
            <person name="Sherpa N."/>
            <person name="Shi L."/>
            <person name="Shih D."/>
            <person name="Sparrow T."/>
            <person name="Spaulding J."/>
            <person name="Stalker J."/>
            <person name="Stange-Thomann N."/>
            <person name="Stavropoulos S."/>
            <person name="Stone C."/>
            <person name="Strader C."/>
            <person name="Tesfaye S."/>
            <person name="Thomson T."/>
            <person name="Thoulutsang Y."/>
            <person name="Thoulutsang D."/>
            <person name="Topham K."/>
            <person name="Topping I."/>
            <person name="Tsamla T."/>
            <person name="Vassiliev H."/>
            <person name="Vo A."/>
            <person name="Wangchuk T."/>
            <person name="Wangdi T."/>
            <person name="Weiand M."/>
            <person name="Wilkinson J."/>
            <person name="Wilson A."/>
            <person name="Yadav S."/>
            <person name="Young G."/>
            <person name="Yu Q."/>
            <person name="Zembek L."/>
            <person name="Zhong D."/>
            <person name="Zimmer A."/>
            <person name="Zwirko Z."/>
            <person name="Jaffe D.B."/>
            <person name="Alvarez P."/>
            <person name="Brockman W."/>
            <person name="Butler J."/>
            <person name="Chin C."/>
            <person name="Gnerre S."/>
            <person name="Grabherr M."/>
            <person name="Kleber M."/>
            <person name="Mauceli E."/>
            <person name="MacCallum I."/>
        </authorList>
    </citation>
    <scope>NUCLEOTIDE SEQUENCE [LARGE SCALE GENOMIC DNA]</scope>
    <source>
        <strain evidence="3">Tucson 15287-2541.00</strain>
    </source>
</reference>
<dbReference type="HOGENOM" id="CLU_154085_0_0_1"/>
<dbReference type="PhylomeDB" id="B4JSA3"/>
<dbReference type="OrthoDB" id="6626870at2759"/>
<dbReference type="Proteomes" id="UP000001070">
    <property type="component" value="Unassembled WGS sequence"/>
</dbReference>
<sequence length="138" mass="15579">MDSTFGKVFLFLTDLAWKSRLTIPVLVTTAFLVMDIRLQIEINIETGQVNASDMEEAEAFEEHLIGGHDLDEESEYSDDLEDHSEYSNGDGGNTSNSSNSLRYSVDNYDDLGSEYDNEHDIEAYFVNDRHLASTLNLN</sequence>
<organism evidence="3">
    <name type="scientific">Drosophila grimshawi</name>
    <name type="common">Hawaiian fruit fly</name>
    <name type="synonym">Idiomyia grimshawi</name>
    <dbReference type="NCBI Taxonomy" id="7222"/>
    <lineage>
        <taxon>Eukaryota</taxon>
        <taxon>Metazoa</taxon>
        <taxon>Ecdysozoa</taxon>
        <taxon>Arthropoda</taxon>
        <taxon>Hexapoda</taxon>
        <taxon>Insecta</taxon>
        <taxon>Pterygota</taxon>
        <taxon>Neoptera</taxon>
        <taxon>Endopterygota</taxon>
        <taxon>Diptera</taxon>
        <taxon>Brachycera</taxon>
        <taxon>Muscomorpha</taxon>
        <taxon>Ephydroidea</taxon>
        <taxon>Drosophilidae</taxon>
        <taxon>Drosophila</taxon>
        <taxon>Hawaiian Drosophila</taxon>
    </lineage>
</organism>
<feature type="region of interest" description="Disordered" evidence="1">
    <location>
        <begin position="62"/>
        <end position="103"/>
    </location>
</feature>